<keyword evidence="2" id="KW-0378">Hydrolase</keyword>
<dbReference type="InterPro" id="IPR051321">
    <property type="entry name" value="PHA/PHB_synthase"/>
</dbReference>
<feature type="domain" description="AB hydrolase-1" evidence="1">
    <location>
        <begin position="54"/>
        <end position="161"/>
    </location>
</feature>
<evidence type="ECO:0000313" key="3">
    <source>
        <dbReference type="Proteomes" id="UP000784880"/>
    </source>
</evidence>
<organism evidence="2 3">
    <name type="scientific">Evansella tamaricis</name>
    <dbReference type="NCBI Taxonomy" id="2069301"/>
    <lineage>
        <taxon>Bacteria</taxon>
        <taxon>Bacillati</taxon>
        <taxon>Bacillota</taxon>
        <taxon>Bacilli</taxon>
        <taxon>Bacillales</taxon>
        <taxon>Bacillaceae</taxon>
        <taxon>Evansella</taxon>
    </lineage>
</organism>
<evidence type="ECO:0000313" key="2">
    <source>
        <dbReference type="EMBL" id="MBU9713075.1"/>
    </source>
</evidence>
<gene>
    <name evidence="2" type="ORF">KS419_15190</name>
</gene>
<dbReference type="PANTHER" id="PTHR36837:SF2">
    <property type="entry name" value="POLY(3-HYDROXYALKANOATE) POLYMERASE SUBUNIT PHAC"/>
    <property type="match status" value="1"/>
</dbReference>
<reference evidence="2 3" key="1">
    <citation type="submission" date="2021-06" db="EMBL/GenBank/DDBJ databases">
        <title>Bacillus sp. RD4P76, an endophyte from a halophyte.</title>
        <authorList>
            <person name="Sun J.-Q."/>
        </authorList>
    </citation>
    <scope>NUCLEOTIDE SEQUENCE [LARGE SCALE GENOMIC DNA]</scope>
    <source>
        <strain evidence="2 3">CGMCC 1.15917</strain>
    </source>
</reference>
<dbReference type="InterPro" id="IPR000073">
    <property type="entry name" value="AB_hydrolase_1"/>
</dbReference>
<comment type="caution">
    <text evidence="2">The sequence shown here is derived from an EMBL/GenBank/DDBJ whole genome shotgun (WGS) entry which is preliminary data.</text>
</comment>
<dbReference type="EMBL" id="JAHQCS010000121">
    <property type="protein sequence ID" value="MBU9713075.1"/>
    <property type="molecule type" value="Genomic_DNA"/>
</dbReference>
<evidence type="ECO:0000259" key="1">
    <source>
        <dbReference type="Pfam" id="PF00561"/>
    </source>
</evidence>
<protein>
    <submittedName>
        <fullName evidence="2">Alpha/beta fold hydrolase</fullName>
    </submittedName>
</protein>
<sequence>MPPTGLTENEIIWKKNKARLCYYPAKQKKFKTPLFLVYSLINQSYILDLAPGMSMIEAFVELGYDVYLLDFGIPGLEDSDTSLDDYIVKYIEKGVKRSLYHSGAEEVTLVGYCLGGTLATIYATITKTPIKNIVLFAPPLDFGQTPIPSEWEKALRSGEFSLDSVIDEYGIIPPKIVEHVLRLTIAPITYSSYISLIKRADDEEYIKKWKLFNRWLKSHIPFAGATLKQLITDLGIDNKLIKNKLIIDGKLADLKNISSNLLVVSTTDDKIVPEELTKSIIPLVSSKDKLYKRVKGGHVTLALKGKIPSFLEEWLGERSS</sequence>
<proteinExistence type="predicted"/>
<dbReference type="Pfam" id="PF00561">
    <property type="entry name" value="Abhydrolase_1"/>
    <property type="match status" value="1"/>
</dbReference>
<keyword evidence="3" id="KW-1185">Reference proteome</keyword>
<dbReference type="GO" id="GO:0016787">
    <property type="term" value="F:hydrolase activity"/>
    <property type="evidence" value="ECO:0007669"/>
    <property type="project" value="UniProtKB-KW"/>
</dbReference>
<dbReference type="Proteomes" id="UP000784880">
    <property type="component" value="Unassembled WGS sequence"/>
</dbReference>
<dbReference type="PANTHER" id="PTHR36837">
    <property type="entry name" value="POLY(3-HYDROXYALKANOATE) POLYMERASE SUBUNIT PHAC"/>
    <property type="match status" value="1"/>
</dbReference>
<accession>A0ABS6JKY2</accession>
<name>A0ABS6JKY2_9BACI</name>